<dbReference type="KEGG" id="whr:OG579_01255"/>
<dbReference type="Proteomes" id="UP001432128">
    <property type="component" value="Chromosome"/>
</dbReference>
<dbReference type="EMBL" id="CP108021">
    <property type="protein sequence ID" value="WUM20507.1"/>
    <property type="molecule type" value="Genomic_DNA"/>
</dbReference>
<keyword evidence="4" id="KW-1185">Reference proteome</keyword>
<feature type="region of interest" description="Disordered" evidence="1">
    <location>
        <begin position="1"/>
        <end position="54"/>
    </location>
</feature>
<feature type="transmembrane region" description="Helical" evidence="2">
    <location>
        <begin position="69"/>
        <end position="91"/>
    </location>
</feature>
<sequence>MNQTLTRHSSTTGYAGHRPAGATVERAPRPAPRPVPARRRPSGRPVAARPAGVVCADGRRHAPVSRRPAPIGWGAAIVAGIALAIAVWSVVIGGAAATESTAAPISGTSVVHVRGGESLGELAQRVAPDRSTSAVVADIRELNHMSGSALTAGQPLLAPLYRN</sequence>
<accession>A0AAU4K3B5</accession>
<proteinExistence type="predicted"/>
<protein>
    <submittedName>
        <fullName evidence="3">LysM peptidoglycan-binding domain-containing protein</fullName>
    </submittedName>
</protein>
<feature type="compositionally biased region" description="Low complexity" evidence="1">
    <location>
        <begin position="43"/>
        <end position="52"/>
    </location>
</feature>
<keyword evidence="2" id="KW-0812">Transmembrane</keyword>
<evidence type="ECO:0000313" key="4">
    <source>
        <dbReference type="Proteomes" id="UP001432128"/>
    </source>
</evidence>
<dbReference type="AlphaFoldDB" id="A0AAU4K3B5"/>
<evidence type="ECO:0000256" key="1">
    <source>
        <dbReference type="SAM" id="MobiDB-lite"/>
    </source>
</evidence>
<reference evidence="3 4" key="1">
    <citation type="submission" date="2022-10" db="EMBL/GenBank/DDBJ databases">
        <title>The complete genomes of actinobacterial strains from the NBC collection.</title>
        <authorList>
            <person name="Joergensen T.S."/>
            <person name="Alvarez Arevalo M."/>
            <person name="Sterndorff E.B."/>
            <person name="Faurdal D."/>
            <person name="Vuksanovic O."/>
            <person name="Mourched A.-S."/>
            <person name="Charusanti P."/>
            <person name="Shaw S."/>
            <person name="Blin K."/>
            <person name="Weber T."/>
        </authorList>
    </citation>
    <scope>NUCLEOTIDE SEQUENCE [LARGE SCALE GENOMIC DNA]</scope>
    <source>
        <strain evidence="3 4">NBC_00319</strain>
    </source>
</reference>
<dbReference type="RefSeq" id="WP_328857798.1">
    <property type="nucleotide sequence ID" value="NZ_CP108021.1"/>
</dbReference>
<gene>
    <name evidence="3" type="ORF">OG579_01255</name>
</gene>
<feature type="compositionally biased region" description="Polar residues" evidence="1">
    <location>
        <begin position="1"/>
        <end position="13"/>
    </location>
</feature>
<evidence type="ECO:0000256" key="2">
    <source>
        <dbReference type="SAM" id="Phobius"/>
    </source>
</evidence>
<keyword evidence="2" id="KW-0472">Membrane</keyword>
<name>A0AAU4K3B5_9NOCA</name>
<keyword evidence="2" id="KW-1133">Transmembrane helix</keyword>
<evidence type="ECO:0000313" key="3">
    <source>
        <dbReference type="EMBL" id="WUM20507.1"/>
    </source>
</evidence>
<organism evidence="3 4">
    <name type="scientific">Williamsia herbipolensis</name>
    <dbReference type="NCBI Taxonomy" id="1603258"/>
    <lineage>
        <taxon>Bacteria</taxon>
        <taxon>Bacillati</taxon>
        <taxon>Actinomycetota</taxon>
        <taxon>Actinomycetes</taxon>
        <taxon>Mycobacteriales</taxon>
        <taxon>Nocardiaceae</taxon>
        <taxon>Williamsia</taxon>
    </lineage>
</organism>